<feature type="non-terminal residue" evidence="1">
    <location>
        <position position="48"/>
    </location>
</feature>
<name>Q9XGJ2_SOYBN</name>
<keyword evidence="1" id="KW-0687">Ribonucleoprotein</keyword>
<protein>
    <submittedName>
        <fullName evidence="1">S7 ribosomal protein</fullName>
    </submittedName>
</protein>
<organism evidence="1">
    <name type="scientific">Glycine max</name>
    <name type="common">Soybean</name>
    <name type="synonym">Glycine hispida</name>
    <dbReference type="NCBI Taxonomy" id="3847"/>
    <lineage>
        <taxon>Eukaryota</taxon>
        <taxon>Viridiplantae</taxon>
        <taxon>Streptophyta</taxon>
        <taxon>Embryophyta</taxon>
        <taxon>Tracheophyta</taxon>
        <taxon>Spermatophyta</taxon>
        <taxon>Magnoliopsida</taxon>
        <taxon>eudicotyledons</taxon>
        <taxon>Gunneridae</taxon>
        <taxon>Pentapetalae</taxon>
        <taxon>rosids</taxon>
        <taxon>fabids</taxon>
        <taxon>Fabales</taxon>
        <taxon>Fabaceae</taxon>
        <taxon>Papilionoideae</taxon>
        <taxon>50 kb inversion clade</taxon>
        <taxon>NPAAA clade</taxon>
        <taxon>indigoferoid/millettioid clade</taxon>
        <taxon>Phaseoleae</taxon>
        <taxon>Glycine</taxon>
        <taxon>Glycine subgen. Soja</taxon>
    </lineage>
</organism>
<reference evidence="1" key="1">
    <citation type="journal article" date="1999" name="Plant Mol. Biol.">
        <title>The S7 ribosomal protein gene is truncated and overlaps a cytochrome c biogenesis gene in pea mitochondria.</title>
        <authorList>
            <person name="Zhuo D."/>
            <person name="Nguyen-Lowe H.T."/>
            <person name="Subramanian S."/>
            <person name="Bonen L."/>
        </authorList>
    </citation>
    <scope>NUCLEOTIDE SEQUENCE</scope>
</reference>
<gene>
    <name evidence="1" type="primary">rps7</name>
</gene>
<proteinExistence type="predicted"/>
<dbReference type="EMBL" id="Y18317">
    <property type="protein sequence ID" value="CAB43001.1"/>
    <property type="molecule type" value="Genomic_DNA"/>
</dbReference>
<evidence type="ECO:0000313" key="1">
    <source>
        <dbReference type="EMBL" id="CAB43001.1"/>
    </source>
</evidence>
<dbReference type="AlphaFoldDB" id="Q9XGJ2"/>
<keyword evidence="1" id="KW-0689">Ribosomal protein</keyword>
<sequence>QNLVYFPAQTERKLMVDAVENISPYAKWKKYLYILCRLLFESEIETFT</sequence>
<feature type="non-terminal residue" evidence="1">
    <location>
        <position position="1"/>
    </location>
</feature>
<accession>Q9XGJ2</accession>
<dbReference type="GO" id="GO:0005840">
    <property type="term" value="C:ribosome"/>
    <property type="evidence" value="ECO:0007669"/>
    <property type="project" value="UniProtKB-KW"/>
</dbReference>